<name>A0AAD5ZBZ2_9POAL</name>
<evidence type="ECO:0000313" key="2">
    <source>
        <dbReference type="EMBL" id="KAJ3690575.1"/>
    </source>
</evidence>
<accession>A0AAD5ZBZ2</accession>
<proteinExistence type="inferred from homology"/>
<dbReference type="Proteomes" id="UP001210211">
    <property type="component" value="Unassembled WGS sequence"/>
</dbReference>
<organism evidence="2 3">
    <name type="scientific">Rhynchospora tenuis</name>
    <dbReference type="NCBI Taxonomy" id="198213"/>
    <lineage>
        <taxon>Eukaryota</taxon>
        <taxon>Viridiplantae</taxon>
        <taxon>Streptophyta</taxon>
        <taxon>Embryophyta</taxon>
        <taxon>Tracheophyta</taxon>
        <taxon>Spermatophyta</taxon>
        <taxon>Magnoliopsida</taxon>
        <taxon>Liliopsida</taxon>
        <taxon>Poales</taxon>
        <taxon>Cyperaceae</taxon>
        <taxon>Cyperoideae</taxon>
        <taxon>Rhynchosporeae</taxon>
        <taxon>Rhynchospora</taxon>
    </lineage>
</organism>
<dbReference type="InterPro" id="IPR003676">
    <property type="entry name" value="SAUR_fam"/>
</dbReference>
<gene>
    <name evidence="2" type="ORF">LUZ61_019739</name>
</gene>
<comment type="caution">
    <text evidence="2">The sequence shown here is derived from an EMBL/GenBank/DDBJ whole genome shotgun (WGS) entry which is preliminary data.</text>
</comment>
<dbReference type="EMBL" id="JAMRDG010000002">
    <property type="protein sequence ID" value="KAJ3690575.1"/>
    <property type="molecule type" value="Genomic_DNA"/>
</dbReference>
<comment type="similarity">
    <text evidence="1">Belongs to the ARG7 family.</text>
</comment>
<dbReference type="GO" id="GO:0009733">
    <property type="term" value="P:response to auxin"/>
    <property type="evidence" value="ECO:0007669"/>
    <property type="project" value="InterPro"/>
</dbReference>
<dbReference type="PANTHER" id="PTHR31929">
    <property type="entry name" value="SAUR-LIKE AUXIN-RESPONSIVE PROTEIN FAMILY-RELATED"/>
    <property type="match status" value="1"/>
</dbReference>
<keyword evidence="3" id="KW-1185">Reference proteome</keyword>
<evidence type="ECO:0000313" key="3">
    <source>
        <dbReference type="Proteomes" id="UP001210211"/>
    </source>
</evidence>
<reference evidence="2 3" key="1">
    <citation type="journal article" date="2022" name="Cell">
        <title>Repeat-based holocentromeres influence genome architecture and karyotype evolution.</title>
        <authorList>
            <person name="Hofstatter P.G."/>
            <person name="Thangavel G."/>
            <person name="Lux T."/>
            <person name="Neumann P."/>
            <person name="Vondrak T."/>
            <person name="Novak P."/>
            <person name="Zhang M."/>
            <person name="Costa L."/>
            <person name="Castellani M."/>
            <person name="Scott A."/>
            <person name="Toegelov H."/>
            <person name="Fuchs J."/>
            <person name="Mata-Sucre Y."/>
            <person name="Dias Y."/>
            <person name="Vanzela A.L.L."/>
            <person name="Huettel B."/>
            <person name="Almeida C.C.S."/>
            <person name="Simkova H."/>
            <person name="Souza G."/>
            <person name="Pedrosa-Harand A."/>
            <person name="Macas J."/>
            <person name="Mayer K.F.X."/>
            <person name="Houben A."/>
            <person name="Marques A."/>
        </authorList>
    </citation>
    <scope>NUCLEOTIDE SEQUENCE [LARGE SCALE GENOMIC DNA]</scope>
    <source>
        <tissue evidence="2">Leaves</tissue>
    </source>
</reference>
<sequence length="134" mass="15734">MAIGKQCKITQAGGLKQILKRCSSLGRKQHDNIDYNDVPKGHFAVYVGEHRSRYIIPISYLCQPEFQYLLQQAEEEFGFGYHTGLIIPCEEELIFRWQERRVDGDTNFNENFYGFNQFGVVYYRERRAVSRPVT</sequence>
<protein>
    <submittedName>
        <fullName evidence="2">Uncharacterized protein</fullName>
    </submittedName>
</protein>
<dbReference type="AlphaFoldDB" id="A0AAD5ZBZ2"/>
<evidence type="ECO:0000256" key="1">
    <source>
        <dbReference type="ARBA" id="ARBA00006974"/>
    </source>
</evidence>
<dbReference type="Pfam" id="PF02519">
    <property type="entry name" value="Auxin_inducible"/>
    <property type="match status" value="1"/>
</dbReference>